<proteinExistence type="predicted"/>
<evidence type="ECO:0000313" key="7">
    <source>
        <dbReference type="Proteomes" id="UP000241474"/>
    </source>
</evidence>
<dbReference type="EMBL" id="KM982403">
    <property type="protein sequence ID" value="AKI81326.1"/>
    <property type="molecule type" value="Genomic_DNA"/>
</dbReference>
<organism evidence="1 5">
    <name type="scientific">Acanthamoeba polyphaga mimivirus</name>
    <name type="common">APMV</name>
    <dbReference type="NCBI Taxonomy" id="212035"/>
    <lineage>
        <taxon>Viruses</taxon>
        <taxon>Varidnaviria</taxon>
        <taxon>Bamfordvirae</taxon>
        <taxon>Nucleocytoviricota</taxon>
        <taxon>Megaviricetes</taxon>
        <taxon>Imitervirales</taxon>
        <taxon>Mimiviridae</taxon>
        <taxon>Megamimivirinae</taxon>
        <taxon>Mimivirus</taxon>
        <taxon>Mimivirus bradfordmassiliense</taxon>
    </lineage>
</organism>
<reference evidence="2 6" key="1">
    <citation type="journal article" date="2011" name="Proc. Natl. Acad. Sci. U.S.A.">
        <title>Mimivirus shows dramatic genome reduction after intraamoebal culture.</title>
        <authorList>
            <person name="Boyer M."/>
            <person name="Azza S."/>
            <person name="Barrassi L."/>
            <person name="Klose T."/>
            <person name="Campocasso A."/>
            <person name="Pagnier I."/>
            <person name="Fournous G."/>
            <person name="Borg A."/>
            <person name="Robert C."/>
            <person name="Zhang X."/>
            <person name="Desnues C."/>
            <person name="Henrissat B."/>
            <person name="Rossmann M.G."/>
            <person name="La Scola B."/>
            <person name="Raoult D."/>
        </authorList>
    </citation>
    <scope>NUCLEOTIDE SEQUENCE [LARGE SCALE GENOMIC DNA]</scope>
    <source>
        <strain evidence="2">M4</strain>
    </source>
</reference>
<evidence type="ECO:0000313" key="2">
    <source>
        <dbReference type="EMBL" id="AEJ34898.1"/>
    </source>
</evidence>
<dbReference type="Proteomes" id="UP000241474">
    <property type="component" value="Segment"/>
</dbReference>
<organismHost>
    <name type="scientific">Acanthamoeba polyphaga</name>
    <name type="common">Amoeba</name>
    <dbReference type="NCBI Taxonomy" id="5757"/>
</organismHost>
<evidence type="ECO:0000313" key="5">
    <source>
        <dbReference type="Proteomes" id="UP000201519"/>
    </source>
</evidence>
<evidence type="ECO:0000313" key="3">
    <source>
        <dbReference type="EMBL" id="AKI79433.1"/>
    </source>
</evidence>
<dbReference type="RefSeq" id="YP_003987173.1">
    <property type="nucleotide sequence ID" value="NC_014649.1"/>
</dbReference>
<dbReference type="Proteomes" id="UP000201519">
    <property type="component" value="Segment"/>
</dbReference>
<dbReference type="EMBL" id="KM982401">
    <property type="protein sequence ID" value="AKI79433.1"/>
    <property type="molecule type" value="Genomic_DNA"/>
</dbReference>
<evidence type="ECO:0000313" key="8">
    <source>
        <dbReference type="Proteomes" id="UP000274448"/>
    </source>
</evidence>
<dbReference type="KEGG" id="vg:9925297"/>
<protein>
    <submittedName>
        <fullName evidence="2">Uncharacterized protein R652</fullName>
    </submittedName>
</protein>
<evidence type="ECO:0000313" key="1">
    <source>
        <dbReference type="EMBL" id="ADO18773.1"/>
    </source>
</evidence>
<reference evidence="1 5" key="2">
    <citation type="journal article" date="2011" name="Virol. J.">
        <title>Breaking the 1000-gene barrier for Mimivirus using ultra-deep genome and transcriptome sequencing.</title>
        <authorList>
            <person name="Legendre M."/>
            <person name="Santini S."/>
            <person name="Rico A."/>
            <person name="Abergel C."/>
            <person name="Claverie J.M."/>
        </authorList>
    </citation>
    <scope>NUCLEOTIDE SEQUENCE [LARGE SCALE GENOMIC DNA]</scope>
</reference>
<accession>E3VZK0</accession>
<keyword evidence="5" id="KW-1185">Reference proteome</keyword>
<evidence type="ECO:0000313" key="6">
    <source>
        <dbReference type="Proteomes" id="UP000240552"/>
    </source>
</evidence>
<sequence>MEENIFVIKFINDDRLYQIPLNIINKYPKSYFQSIIHFTNKFECLIETYTYEEFSDVYKYMIEDNFSMQNYLRNFCVLDYFGLNNIIYDELIPTIKFAENRINEFVSKNTYIYSTTIEEYFAYKRIFFDKPYIIPVQIVNVRSDGDRDKYLLFAGNGDLVDFGYVNTALSNDMFLKKSFLKLTDKIPQGLPFDFIRGVSIHEFERYLSNNQIESDYYLKFKSYMCTNEMTDKTYCNEVQYILNGIDINMSLELRGKYYYKNGFFSCKRLNENLLNKYIDTYSDKNTVTYNDDIISLCGKFFSEHKNLLFENMPVVFEDSVCDEYSAEYSTISHTTKISVSLGFINVKNVSDK</sequence>
<accession>A0A0G2Y170</accession>
<dbReference type="Proteomes" id="UP000240552">
    <property type="component" value="Segment"/>
</dbReference>
<dbReference type="GeneID" id="9925297"/>
<evidence type="ECO:0000313" key="4">
    <source>
        <dbReference type="EMBL" id="AKI81326.1"/>
    </source>
</evidence>
<dbReference type="EMBL" id="HQ336222">
    <property type="protein sequence ID" value="ADO18773.1"/>
    <property type="molecule type" value="Genomic_DNA"/>
</dbReference>
<dbReference type="EMBL" id="JN036606">
    <property type="protein sequence ID" value="AEJ34898.1"/>
    <property type="molecule type" value="Genomic_DNA"/>
</dbReference>
<gene>
    <name evidence="1" type="primary">R652</name>
    <name evidence="2" type="ORF">MIMI_R652</name>
</gene>
<reference evidence="7 8" key="3">
    <citation type="submission" date="2014-10" db="EMBL/GenBank/DDBJ databases">
        <title>Pan-genome analysis of Brazilian lineage A amoebal mimiviruses.</title>
        <authorList>
            <person name="Assis F.L."/>
            <person name="Abrahao J.S."/>
            <person name="Kroon E.G."/>
            <person name="Dornas F.P."/>
            <person name="Andrade K.R."/>
            <person name="Borato P.V.M."/>
            <person name="Pilotto M.R."/>
            <person name="Benamar S."/>
            <person name="LaScola B."/>
            <person name="Colson P."/>
        </authorList>
    </citation>
    <scope>NUCLEOTIDE SEQUENCE [LARGE SCALE GENOMIC DNA]</scope>
    <source>
        <strain evidence="4 8">Amazonia</strain>
        <strain evidence="3 7">Oyster</strain>
    </source>
</reference>
<name>A0A0G2Y170_MIMIV</name>
<dbReference type="Proteomes" id="UP000274448">
    <property type="component" value="Segment"/>
</dbReference>
<dbReference type="OrthoDB" id="32217at10239"/>
<dbReference type="SUPFAM" id="SSF56399">
    <property type="entry name" value="ADP-ribosylation"/>
    <property type="match status" value="1"/>
</dbReference>